<dbReference type="Proteomes" id="UP000196239">
    <property type="component" value="Chromosome 1"/>
</dbReference>
<dbReference type="Pfam" id="PF21473">
    <property type="entry name" value="OB_Ssb-like"/>
    <property type="match status" value="1"/>
</dbReference>
<feature type="domain" description="Single-stranded DNA binding protein Ssb-like OB fold" evidence="1">
    <location>
        <begin position="27"/>
        <end position="94"/>
    </location>
</feature>
<sequence>MPSIDQLNRPQNKLEPIEGVIESISEPRTVNLKTGGQAQVADAQLKDETGQIKLSLWDAQIKMVKQGSKVRIENGYISTFRGENALNVGKFGKLVVIEF</sequence>
<evidence type="ECO:0000259" key="1">
    <source>
        <dbReference type="Pfam" id="PF21473"/>
    </source>
</evidence>
<organism evidence="2 3">
    <name type="scientific">Nitrosotalea devaniterrae</name>
    <dbReference type="NCBI Taxonomy" id="1078905"/>
    <lineage>
        <taxon>Archaea</taxon>
        <taxon>Nitrososphaerota</taxon>
        <taxon>Nitrososphaeria</taxon>
        <taxon>Nitrosotaleales</taxon>
        <taxon>Nitrosotaleaceae</taxon>
        <taxon>Nitrosotalea</taxon>
    </lineage>
</organism>
<dbReference type="AlphaFoldDB" id="A0A128A1I7"/>
<protein>
    <recommendedName>
        <fullName evidence="1">Single-stranded DNA binding protein Ssb-like OB fold domain-containing protein</fullName>
    </recommendedName>
</protein>
<gene>
    <name evidence="2" type="ORF">NDEV_0460</name>
</gene>
<dbReference type="CDD" id="cd04491">
    <property type="entry name" value="SoSSB_OBF"/>
    <property type="match status" value="1"/>
</dbReference>
<evidence type="ECO:0000313" key="3">
    <source>
        <dbReference type="Proteomes" id="UP000196239"/>
    </source>
</evidence>
<dbReference type="InterPro" id="IPR048970">
    <property type="entry name" value="OB_Ssb-like"/>
</dbReference>
<dbReference type="EMBL" id="LN890280">
    <property type="protein sequence ID" value="CUR51225.1"/>
    <property type="molecule type" value="Genomic_DNA"/>
</dbReference>
<dbReference type="InterPro" id="IPR012340">
    <property type="entry name" value="NA-bd_OB-fold"/>
</dbReference>
<evidence type="ECO:0000313" key="2">
    <source>
        <dbReference type="EMBL" id="CUR51225.1"/>
    </source>
</evidence>
<accession>A0A128A1I7</accession>
<dbReference type="Gene3D" id="2.40.50.140">
    <property type="entry name" value="Nucleic acid-binding proteins"/>
    <property type="match status" value="1"/>
</dbReference>
<proteinExistence type="predicted"/>
<dbReference type="SUPFAM" id="SSF50249">
    <property type="entry name" value="Nucleic acid-binding proteins"/>
    <property type="match status" value="1"/>
</dbReference>
<reference evidence="3" key="1">
    <citation type="submission" date="2015-10" db="EMBL/GenBank/DDBJ databases">
        <authorList>
            <person name="Lehtovirta-Morley L.E."/>
            <person name="Vieille C."/>
        </authorList>
    </citation>
    <scope>NUCLEOTIDE SEQUENCE [LARGE SCALE GENOMIC DNA]</scope>
</reference>
<name>A0A128A1I7_9ARCH</name>
<keyword evidence="3" id="KW-1185">Reference proteome</keyword>
<dbReference type="KEGG" id="ndv:NDEV_0460"/>